<proteinExistence type="predicted"/>
<name>A0A8S5LPQ1_9CAUD</name>
<reference evidence="1" key="1">
    <citation type="journal article" date="2021" name="Proc. Natl. Acad. Sci. U.S.A.">
        <title>A Catalog of Tens of Thousands of Viruses from Human Metagenomes Reveals Hidden Associations with Chronic Diseases.</title>
        <authorList>
            <person name="Tisza M.J."/>
            <person name="Buck C.B."/>
        </authorList>
    </citation>
    <scope>NUCLEOTIDE SEQUENCE</scope>
    <source>
        <strain evidence="1">Ct0f722</strain>
    </source>
</reference>
<dbReference type="EMBL" id="BK015890">
    <property type="protein sequence ID" value="DAD71993.1"/>
    <property type="molecule type" value="Genomic_DNA"/>
</dbReference>
<evidence type="ECO:0000313" key="1">
    <source>
        <dbReference type="EMBL" id="DAD71993.1"/>
    </source>
</evidence>
<organism evidence="1">
    <name type="scientific">Myoviridae sp. ct0f722</name>
    <dbReference type="NCBI Taxonomy" id="2827599"/>
    <lineage>
        <taxon>Viruses</taxon>
        <taxon>Duplodnaviria</taxon>
        <taxon>Heunggongvirae</taxon>
        <taxon>Uroviricota</taxon>
        <taxon>Caudoviricetes</taxon>
    </lineage>
</organism>
<sequence length="257" mass="28717">MKGLYQQLEDSISLGMFESVLGDKNGTKSISKELVYNLWASISDGTMYDALIDANSGDEHALELIKSLPYVNEYVFDVVGEQKGVVMLTWLVSAVAGMEQDPQKSCTIIADYFNNLIKTGGIDKFLGAGMEGFVIGTGDQIIKVFYKNMPKDSLDFYKLAKTKKYSVLPHISHLSSRIVSMEKLIVVDDATRVPKPIEEFSNLMNGVIDHSNDKDAQKAYEEMVEVAKELGVKIYIFDANVWNIGLRKNGNIVFFDR</sequence>
<accession>A0A8S5LPQ1</accession>
<protein>
    <submittedName>
        <fullName evidence="1">Uncharacterized protein</fullName>
    </submittedName>
</protein>